<name>A0A9D6QJJ3_UNCEI</name>
<keyword evidence="1" id="KW-0812">Transmembrane</keyword>
<feature type="transmembrane region" description="Helical" evidence="1">
    <location>
        <begin position="20"/>
        <end position="39"/>
    </location>
</feature>
<feature type="transmembrane region" description="Helical" evidence="1">
    <location>
        <begin position="417"/>
        <end position="438"/>
    </location>
</feature>
<keyword evidence="1" id="KW-0472">Membrane</keyword>
<accession>A0A9D6QJJ3</accession>
<sequence>MRRARPERGARTPHDGGPIVWPAAGLVAALAFLALLLAAPPASNDVWAVNAFRSLDFGPRFALLLLATGAACLPFVPRRRGLAAALGVAAAIVIAFALRERVHFLGDTQIRQRAMSAFSVNLVQVSIAEWSTRMHANPLDILVDFLAPIALLRMGASLADAVSVVSFLLALAFFAGVWRVSGRLGAPPELRLALAAALALAGSLETFAGYAESGGLLLVAAAWWWAEMLAPLTGRGQALRTALAWLALFMAHRIGVIMLLPLAWRALGPPLAGDAPEGRRWLAGAGAAAAAIAAATLLIGVGGRQLGMDAHDLLPSLGTMAKAVPPSDLINILLLVMPFALLAPWLAGRDPVAAFARSAEGRLVLVAAAPLVPLIWIVPSGANALGAHRDWDLGTFAGLTLTIAASLLVARLPAPRLRGALIVALPVAALVAGGWVTVNADNDAMTPRIRALALDPPGLIAPQQSHLHMYMGQRAMDLGAPEFAAPEFDRAFALNPNPRRALLAAEAWARAGRVVSARASLARARAAGPLSPSLEDGAKKVATLIDRVAADSVAADSARAAGAPRR</sequence>
<proteinExistence type="predicted"/>
<evidence type="ECO:0000313" key="2">
    <source>
        <dbReference type="EMBL" id="MBI3539315.1"/>
    </source>
</evidence>
<feature type="transmembrane region" description="Helical" evidence="1">
    <location>
        <begin position="391"/>
        <end position="410"/>
    </location>
</feature>
<dbReference type="InterPro" id="IPR011990">
    <property type="entry name" value="TPR-like_helical_dom_sf"/>
</dbReference>
<evidence type="ECO:0000256" key="1">
    <source>
        <dbReference type="SAM" id="Phobius"/>
    </source>
</evidence>
<feature type="transmembrane region" description="Helical" evidence="1">
    <location>
        <begin position="359"/>
        <end position="379"/>
    </location>
</feature>
<feature type="transmembrane region" description="Helical" evidence="1">
    <location>
        <begin position="59"/>
        <end position="76"/>
    </location>
</feature>
<feature type="transmembrane region" description="Helical" evidence="1">
    <location>
        <begin position="81"/>
        <end position="98"/>
    </location>
</feature>
<dbReference type="EMBL" id="JACQAY010000102">
    <property type="protein sequence ID" value="MBI3539315.1"/>
    <property type="molecule type" value="Genomic_DNA"/>
</dbReference>
<organism evidence="2 3">
    <name type="scientific">Eiseniibacteriota bacterium</name>
    <dbReference type="NCBI Taxonomy" id="2212470"/>
    <lineage>
        <taxon>Bacteria</taxon>
        <taxon>Candidatus Eiseniibacteriota</taxon>
    </lineage>
</organism>
<dbReference type="AlphaFoldDB" id="A0A9D6QJJ3"/>
<evidence type="ECO:0008006" key="4">
    <source>
        <dbReference type="Google" id="ProtNLM"/>
    </source>
</evidence>
<dbReference type="Gene3D" id="1.25.40.10">
    <property type="entry name" value="Tetratricopeptide repeat domain"/>
    <property type="match status" value="1"/>
</dbReference>
<reference evidence="2" key="1">
    <citation type="submission" date="2020-07" db="EMBL/GenBank/DDBJ databases">
        <title>Huge and variable diversity of episymbiotic CPR bacteria and DPANN archaea in groundwater ecosystems.</title>
        <authorList>
            <person name="He C.Y."/>
            <person name="Keren R."/>
            <person name="Whittaker M."/>
            <person name="Farag I.F."/>
            <person name="Doudna J."/>
            <person name="Cate J.H.D."/>
            <person name="Banfield J.F."/>
        </authorList>
    </citation>
    <scope>NUCLEOTIDE SEQUENCE</scope>
    <source>
        <strain evidence="2">NC_groundwater_928_Pr1_S-0.2um_72_17</strain>
    </source>
</reference>
<dbReference type="Proteomes" id="UP000807850">
    <property type="component" value="Unassembled WGS sequence"/>
</dbReference>
<keyword evidence="1" id="KW-1133">Transmembrane helix</keyword>
<protein>
    <recommendedName>
        <fullName evidence="4">Tetratricopeptide repeat protein</fullName>
    </recommendedName>
</protein>
<feature type="transmembrane region" description="Helical" evidence="1">
    <location>
        <begin position="161"/>
        <end position="180"/>
    </location>
</feature>
<feature type="transmembrane region" description="Helical" evidence="1">
    <location>
        <begin position="281"/>
        <end position="301"/>
    </location>
</feature>
<feature type="transmembrane region" description="Helical" evidence="1">
    <location>
        <begin position="237"/>
        <end position="260"/>
    </location>
</feature>
<feature type="transmembrane region" description="Helical" evidence="1">
    <location>
        <begin position="329"/>
        <end position="347"/>
    </location>
</feature>
<evidence type="ECO:0000313" key="3">
    <source>
        <dbReference type="Proteomes" id="UP000807850"/>
    </source>
</evidence>
<feature type="transmembrane region" description="Helical" evidence="1">
    <location>
        <begin position="192"/>
        <end position="225"/>
    </location>
</feature>
<gene>
    <name evidence="2" type="ORF">HY076_03475</name>
</gene>
<comment type="caution">
    <text evidence="2">The sequence shown here is derived from an EMBL/GenBank/DDBJ whole genome shotgun (WGS) entry which is preliminary data.</text>
</comment>